<dbReference type="CDD" id="cd00192">
    <property type="entry name" value="PTKc"/>
    <property type="match status" value="1"/>
</dbReference>
<dbReference type="PANTHER" id="PTHR24416">
    <property type="entry name" value="TYROSINE-PROTEIN KINASE RECEPTOR"/>
    <property type="match status" value="1"/>
</dbReference>
<dbReference type="WBParaSite" id="MBELARI_LOCUS15050">
    <property type="protein sequence ID" value="MBELARI_LOCUS15050"/>
    <property type="gene ID" value="MBELARI_LOCUS15050"/>
</dbReference>
<keyword evidence="4" id="KW-0547">Nucleotide-binding</keyword>
<dbReference type="EC" id="2.7.10.1" evidence="2"/>
<keyword evidence="6" id="KW-0067">ATP-binding</keyword>
<accession>A0AAF3EM67</accession>
<dbReference type="InterPro" id="IPR001245">
    <property type="entry name" value="Ser-Thr/Tyr_kinase_cat_dom"/>
</dbReference>
<dbReference type="Proteomes" id="UP000887575">
    <property type="component" value="Unassembled WGS sequence"/>
</dbReference>
<evidence type="ECO:0000256" key="4">
    <source>
        <dbReference type="ARBA" id="ARBA00022741"/>
    </source>
</evidence>
<dbReference type="GO" id="GO:0007169">
    <property type="term" value="P:cell surface receptor protein tyrosine kinase signaling pathway"/>
    <property type="evidence" value="ECO:0007669"/>
    <property type="project" value="TreeGrafter"/>
</dbReference>
<dbReference type="PRINTS" id="PR00109">
    <property type="entry name" value="TYRKINASE"/>
</dbReference>
<keyword evidence="11" id="KW-1185">Reference proteome</keyword>
<protein>
    <recommendedName>
        <fullName evidence="2">receptor protein-tyrosine kinase</fullName>
        <ecNumber evidence="2">2.7.10.1</ecNumber>
    </recommendedName>
</protein>
<proteinExistence type="predicted"/>
<dbReference type="GO" id="GO:0004714">
    <property type="term" value="F:transmembrane receptor protein tyrosine kinase activity"/>
    <property type="evidence" value="ECO:0007669"/>
    <property type="project" value="UniProtKB-EC"/>
</dbReference>
<dbReference type="GO" id="GO:0005886">
    <property type="term" value="C:plasma membrane"/>
    <property type="evidence" value="ECO:0007669"/>
    <property type="project" value="TreeGrafter"/>
</dbReference>
<keyword evidence="3" id="KW-0808">Transferase</keyword>
<dbReference type="InterPro" id="IPR008266">
    <property type="entry name" value="Tyr_kinase_AS"/>
</dbReference>
<organism evidence="11 12">
    <name type="scientific">Mesorhabditis belari</name>
    <dbReference type="NCBI Taxonomy" id="2138241"/>
    <lineage>
        <taxon>Eukaryota</taxon>
        <taxon>Metazoa</taxon>
        <taxon>Ecdysozoa</taxon>
        <taxon>Nematoda</taxon>
        <taxon>Chromadorea</taxon>
        <taxon>Rhabditida</taxon>
        <taxon>Rhabditina</taxon>
        <taxon>Rhabditomorpha</taxon>
        <taxon>Rhabditoidea</taxon>
        <taxon>Rhabditidae</taxon>
        <taxon>Mesorhabditinae</taxon>
        <taxon>Mesorhabditis</taxon>
    </lineage>
</organism>
<dbReference type="SMART" id="SM00219">
    <property type="entry name" value="TyrKc"/>
    <property type="match status" value="1"/>
</dbReference>
<evidence type="ECO:0000259" key="10">
    <source>
        <dbReference type="PROSITE" id="PS50011"/>
    </source>
</evidence>
<comment type="subcellular location">
    <subcellularLocation>
        <location evidence="1">Endomembrane system</location>
    </subcellularLocation>
</comment>
<keyword evidence="5" id="KW-0418">Kinase</keyword>
<dbReference type="Gene3D" id="3.30.200.20">
    <property type="entry name" value="Phosphorylase Kinase, domain 1"/>
    <property type="match status" value="1"/>
</dbReference>
<dbReference type="PROSITE" id="PS50011">
    <property type="entry name" value="PROTEIN_KINASE_DOM"/>
    <property type="match status" value="1"/>
</dbReference>
<evidence type="ECO:0000313" key="11">
    <source>
        <dbReference type="Proteomes" id="UP000887575"/>
    </source>
</evidence>
<feature type="domain" description="Protein kinase" evidence="10">
    <location>
        <begin position="76"/>
        <end position="356"/>
    </location>
</feature>
<dbReference type="GO" id="GO:0012505">
    <property type="term" value="C:endomembrane system"/>
    <property type="evidence" value="ECO:0007669"/>
    <property type="project" value="UniProtKB-SubCell"/>
</dbReference>
<reference evidence="12" key="1">
    <citation type="submission" date="2024-02" db="UniProtKB">
        <authorList>
            <consortium name="WormBaseParasite"/>
        </authorList>
    </citation>
    <scope>IDENTIFICATION</scope>
</reference>
<dbReference type="GO" id="GO:0048680">
    <property type="term" value="P:positive regulation of axon regeneration"/>
    <property type="evidence" value="ECO:0007669"/>
    <property type="project" value="UniProtKB-ARBA"/>
</dbReference>
<sequence length="724" mass="83652">MATLSPHFYPWNFDQWDSSGPFGDLQYSQSGLQVIWYPIDDMSWTIAQTGFLAVVQEIPSCQFTYSLDADSPTLSFHAYKLYSLAENTTIYKALPNGLPEVTIDVSEKEIWVVLAFREEEDVVHIFEKLQSLSFFLSNDGNDVAVKVAHENATKAEKRSFLLEIDFMKRLEYHPHILSLLACSTNPSFSLIEGSLELDDFVPIGWQLSDALAFLSGKKIIHRDVAARNVLVTKRKMVKLSDFGLCCYAKAEEEYESKEGKLPLKWMAPESIEWGRFSEKSDVWSFGVVLWEMYSFGKSPFESFSHQEILPFLRNGNRLEIPESTPDWIKKIIEECWSEEPMKRPEFSGIKQVKMFIKGNKKFDLGRYHPKAKREVDRDKSSGDECDALGEEFEKKLQVSTASSRSILAEPKIKNKNAPQHTNTPTRLRMKLDDRFDQCKDEKDFEFKNLQFVGKKFFFETLDLQGAKVRIKPVKWEAPGININGRRSSHTFSITGLVTIGFGHKKAMGFFGACSKRYDKGCYPLIEFEIKSQTIWLVFEWNKTRAHWLPRFVDRRPFFGGFHFKNGNCKLFKDQFINESLRAVNIRSDQSLLMFDLVPVAGESLVARFVKRAPLKKGVRMAVLRDYELNPEKEAFPINEEGEPIAITFRPPRAAMWLKKMRKQKYAAEWPYFKIRVTNGKDDVDILLKLNWNANGRRWIPIFSAASLKEKEKEEFENIQTPIPA</sequence>
<dbReference type="Gene3D" id="1.10.510.10">
    <property type="entry name" value="Transferase(Phosphotransferase) domain 1"/>
    <property type="match status" value="1"/>
</dbReference>
<dbReference type="FunFam" id="1.10.510.10:FF:001512">
    <property type="entry name" value="Receptor tyrosine-protein kinase erbB-2"/>
    <property type="match status" value="1"/>
</dbReference>
<name>A0AAF3EM67_9BILA</name>
<evidence type="ECO:0000256" key="9">
    <source>
        <dbReference type="ARBA" id="ARBA00051243"/>
    </source>
</evidence>
<evidence type="ECO:0000256" key="8">
    <source>
        <dbReference type="ARBA" id="ARBA00023137"/>
    </source>
</evidence>
<dbReference type="PROSITE" id="PS00109">
    <property type="entry name" value="PROTEIN_KINASE_TYR"/>
    <property type="match status" value="1"/>
</dbReference>
<keyword evidence="8" id="KW-0829">Tyrosine-protein kinase</keyword>
<evidence type="ECO:0000256" key="3">
    <source>
        <dbReference type="ARBA" id="ARBA00022679"/>
    </source>
</evidence>
<dbReference type="InterPro" id="IPR011009">
    <property type="entry name" value="Kinase-like_dom_sf"/>
</dbReference>
<dbReference type="AlphaFoldDB" id="A0AAF3EM67"/>
<dbReference type="Pfam" id="PF07714">
    <property type="entry name" value="PK_Tyr_Ser-Thr"/>
    <property type="match status" value="1"/>
</dbReference>
<dbReference type="SUPFAM" id="SSF56112">
    <property type="entry name" value="Protein kinase-like (PK-like)"/>
    <property type="match status" value="1"/>
</dbReference>
<evidence type="ECO:0000256" key="1">
    <source>
        <dbReference type="ARBA" id="ARBA00004308"/>
    </source>
</evidence>
<dbReference type="GO" id="GO:0043235">
    <property type="term" value="C:receptor complex"/>
    <property type="evidence" value="ECO:0007669"/>
    <property type="project" value="TreeGrafter"/>
</dbReference>
<evidence type="ECO:0000256" key="2">
    <source>
        <dbReference type="ARBA" id="ARBA00011902"/>
    </source>
</evidence>
<dbReference type="InterPro" id="IPR050122">
    <property type="entry name" value="RTK"/>
</dbReference>
<evidence type="ECO:0000256" key="6">
    <source>
        <dbReference type="ARBA" id="ARBA00022840"/>
    </source>
</evidence>
<evidence type="ECO:0000256" key="7">
    <source>
        <dbReference type="ARBA" id="ARBA00023136"/>
    </source>
</evidence>
<keyword evidence="7" id="KW-0472">Membrane</keyword>
<evidence type="ECO:0000313" key="12">
    <source>
        <dbReference type="WBParaSite" id="MBELARI_LOCUS15050"/>
    </source>
</evidence>
<evidence type="ECO:0000256" key="5">
    <source>
        <dbReference type="ARBA" id="ARBA00022777"/>
    </source>
</evidence>
<dbReference type="InterPro" id="IPR000719">
    <property type="entry name" value="Prot_kinase_dom"/>
</dbReference>
<dbReference type="InterPro" id="IPR020635">
    <property type="entry name" value="Tyr_kinase_cat_dom"/>
</dbReference>
<comment type="catalytic activity">
    <reaction evidence="9">
        <text>L-tyrosyl-[protein] + ATP = O-phospho-L-tyrosyl-[protein] + ADP + H(+)</text>
        <dbReference type="Rhea" id="RHEA:10596"/>
        <dbReference type="Rhea" id="RHEA-COMP:10136"/>
        <dbReference type="Rhea" id="RHEA-COMP:20101"/>
        <dbReference type="ChEBI" id="CHEBI:15378"/>
        <dbReference type="ChEBI" id="CHEBI:30616"/>
        <dbReference type="ChEBI" id="CHEBI:46858"/>
        <dbReference type="ChEBI" id="CHEBI:61978"/>
        <dbReference type="ChEBI" id="CHEBI:456216"/>
        <dbReference type="EC" id="2.7.10.1"/>
    </reaction>
</comment>
<dbReference type="GO" id="GO:0005524">
    <property type="term" value="F:ATP binding"/>
    <property type="evidence" value="ECO:0007669"/>
    <property type="project" value="UniProtKB-KW"/>
</dbReference>
<dbReference type="PANTHER" id="PTHR24416:SF600">
    <property type="entry name" value="PDGF- AND VEGF-RECEPTOR RELATED, ISOFORM J"/>
    <property type="match status" value="1"/>
</dbReference>
<dbReference type="GO" id="GO:0061564">
    <property type="term" value="P:axon development"/>
    <property type="evidence" value="ECO:0007669"/>
    <property type="project" value="UniProtKB-ARBA"/>
</dbReference>